<evidence type="ECO:0000256" key="11">
    <source>
        <dbReference type="ARBA" id="ARBA00048701"/>
    </source>
</evidence>
<evidence type="ECO:0000313" key="19">
    <source>
        <dbReference type="Proteomes" id="UP000762676"/>
    </source>
</evidence>
<keyword evidence="19" id="KW-1185">Reference proteome</keyword>
<dbReference type="PANTHER" id="PTHR10989">
    <property type="entry name" value="ANDROGEN-INDUCED PROTEIN 1-RELATED"/>
    <property type="match status" value="1"/>
</dbReference>
<evidence type="ECO:0000256" key="5">
    <source>
        <dbReference type="ARBA" id="ARBA00022989"/>
    </source>
</evidence>
<feature type="transmembrane region" description="Helical" evidence="17">
    <location>
        <begin position="108"/>
        <end position="124"/>
    </location>
</feature>
<evidence type="ECO:0000256" key="15">
    <source>
        <dbReference type="ARBA" id="ARBA00049322"/>
    </source>
</evidence>
<comment type="subcellular location">
    <subcellularLocation>
        <location evidence="2">Endomembrane system</location>
        <topology evidence="2">Multi-pass membrane protein</topology>
    </subcellularLocation>
</comment>
<dbReference type="GO" id="GO:0012505">
    <property type="term" value="C:endomembrane system"/>
    <property type="evidence" value="ECO:0007669"/>
    <property type="project" value="UniProtKB-SubCell"/>
</dbReference>
<feature type="transmembrane region" description="Helical" evidence="17">
    <location>
        <begin position="7"/>
        <end position="29"/>
    </location>
</feature>
<comment type="caution">
    <text evidence="18">The sequence shown here is derived from an EMBL/GenBank/DDBJ whole genome shotgun (WGS) entry which is preliminary data.</text>
</comment>
<dbReference type="PANTHER" id="PTHR10989:SF16">
    <property type="entry name" value="AT02829P-RELATED"/>
    <property type="match status" value="1"/>
</dbReference>
<evidence type="ECO:0000256" key="9">
    <source>
        <dbReference type="ARBA" id="ARBA00047863"/>
    </source>
</evidence>
<comment type="catalytic activity">
    <reaction evidence="11">
        <text>12-(9Z-octadecenoyloxy)-octadecanoate + H2O = 12-hydroxyoctadecanoate + (9Z)-octadecenoate + H(+)</text>
        <dbReference type="Rhea" id="RHEA:52060"/>
        <dbReference type="ChEBI" id="CHEBI:15377"/>
        <dbReference type="ChEBI" id="CHEBI:15378"/>
        <dbReference type="ChEBI" id="CHEBI:30823"/>
        <dbReference type="ChEBI" id="CHEBI:84201"/>
        <dbReference type="ChEBI" id="CHEBI:136302"/>
    </reaction>
    <physiologicalReaction direction="left-to-right" evidence="11">
        <dbReference type="Rhea" id="RHEA:52061"/>
    </physiologicalReaction>
</comment>
<dbReference type="Pfam" id="PF04750">
    <property type="entry name" value="Far-17a_AIG1"/>
    <property type="match status" value="1"/>
</dbReference>
<evidence type="ECO:0000256" key="7">
    <source>
        <dbReference type="ARBA" id="ARBA00047368"/>
    </source>
</evidence>
<comment type="catalytic activity">
    <reaction evidence="16">
        <text>12-(9Z-hexadecenoyloxy)-octadecanoate + H2O = 12-hydroxyoctadecanoate + (9Z)-hexadecenoate + H(+)</text>
        <dbReference type="Rhea" id="RHEA:52072"/>
        <dbReference type="ChEBI" id="CHEBI:15377"/>
        <dbReference type="ChEBI" id="CHEBI:15378"/>
        <dbReference type="ChEBI" id="CHEBI:32372"/>
        <dbReference type="ChEBI" id="CHEBI:84201"/>
        <dbReference type="ChEBI" id="CHEBI:136312"/>
    </reaction>
    <physiologicalReaction direction="left-to-right" evidence="16">
        <dbReference type="Rhea" id="RHEA:52073"/>
    </physiologicalReaction>
</comment>
<dbReference type="Proteomes" id="UP000762676">
    <property type="component" value="Unassembled WGS sequence"/>
</dbReference>
<comment type="catalytic activity">
    <reaction evidence="13">
        <text>9-octadecanoyloxy-octadecanoate + H2O = 9-hydroxy-octadecanoate + octadecanoate + H(+)</text>
        <dbReference type="Rhea" id="RHEA:52096"/>
        <dbReference type="ChEBI" id="CHEBI:15377"/>
        <dbReference type="ChEBI" id="CHEBI:15378"/>
        <dbReference type="ChEBI" id="CHEBI:25629"/>
        <dbReference type="ChEBI" id="CHEBI:136286"/>
        <dbReference type="ChEBI" id="CHEBI:136373"/>
    </reaction>
    <physiologicalReaction direction="left-to-right" evidence="13">
        <dbReference type="Rhea" id="RHEA:52097"/>
    </physiologicalReaction>
</comment>
<comment type="similarity">
    <text evidence="3">Belongs to the AIG1 family.</text>
</comment>
<reference evidence="18 19" key="1">
    <citation type="journal article" date="2021" name="Elife">
        <title>Chloroplast acquisition without the gene transfer in kleptoplastic sea slugs, Plakobranchus ocellatus.</title>
        <authorList>
            <person name="Maeda T."/>
            <person name="Takahashi S."/>
            <person name="Yoshida T."/>
            <person name="Shimamura S."/>
            <person name="Takaki Y."/>
            <person name="Nagai Y."/>
            <person name="Toyoda A."/>
            <person name="Suzuki Y."/>
            <person name="Arimoto A."/>
            <person name="Ishii H."/>
            <person name="Satoh N."/>
            <person name="Nishiyama T."/>
            <person name="Hasebe M."/>
            <person name="Maruyama T."/>
            <person name="Minagawa J."/>
            <person name="Obokata J."/>
            <person name="Shigenobu S."/>
        </authorList>
    </citation>
    <scope>NUCLEOTIDE SEQUENCE [LARGE SCALE GENOMIC DNA]</scope>
</reference>
<comment type="catalytic activity">
    <reaction evidence="12">
        <text>9-(9Z-octadecenoyloxy)-octadecanoate + H2O = 9-hydroxy-octadecanoate + (9Z)-octadecenoate + H(+)</text>
        <dbReference type="Rhea" id="RHEA:52048"/>
        <dbReference type="ChEBI" id="CHEBI:15377"/>
        <dbReference type="ChEBI" id="CHEBI:15378"/>
        <dbReference type="ChEBI" id="CHEBI:30823"/>
        <dbReference type="ChEBI" id="CHEBI:136282"/>
        <dbReference type="ChEBI" id="CHEBI:136286"/>
    </reaction>
    <physiologicalReaction direction="left-to-right" evidence="12">
        <dbReference type="Rhea" id="RHEA:52049"/>
    </physiologicalReaction>
</comment>
<feature type="transmembrane region" description="Helical" evidence="17">
    <location>
        <begin position="136"/>
        <end position="160"/>
    </location>
</feature>
<evidence type="ECO:0000256" key="10">
    <source>
        <dbReference type="ARBA" id="ARBA00048680"/>
    </source>
</evidence>
<comment type="catalytic activity">
    <reaction evidence="10">
        <text>12-octadecanoyloxy-octadecanoate + H2O = 12-hydroxyoctadecanoate + octadecanoate + H(+)</text>
        <dbReference type="Rhea" id="RHEA:52080"/>
        <dbReference type="ChEBI" id="CHEBI:15377"/>
        <dbReference type="ChEBI" id="CHEBI:15378"/>
        <dbReference type="ChEBI" id="CHEBI:25629"/>
        <dbReference type="ChEBI" id="CHEBI:84201"/>
        <dbReference type="ChEBI" id="CHEBI:136330"/>
    </reaction>
    <physiologicalReaction direction="left-to-right" evidence="10">
        <dbReference type="Rhea" id="RHEA:52081"/>
    </physiologicalReaction>
</comment>
<dbReference type="EMBL" id="BMAT01006020">
    <property type="protein sequence ID" value="GFS04432.1"/>
    <property type="molecule type" value="Genomic_DNA"/>
</dbReference>
<evidence type="ECO:0000256" key="17">
    <source>
        <dbReference type="SAM" id="Phobius"/>
    </source>
</evidence>
<sequence>MAGQAGMALCLLVHSIFLIASLVTTYSYWTLFSPTRGALARFYYLTFWSICLQTIYYGLCVVTNFTSDRRRSSQLQRWRDNMHSCLAFPVGMFVVATFWALFAIDRELHTAVCPFLVIDKYLVYHQYPVRHKGIPTACGLALIYLAWILFIAYYEGFWVYPILQVLAMHERAIFIGVCIMFFASFYILGEALTKFIWRKEVQAKLSSKSKLK</sequence>
<evidence type="ECO:0000256" key="1">
    <source>
        <dbReference type="ARBA" id="ARBA00000923"/>
    </source>
</evidence>
<feature type="transmembrane region" description="Helical" evidence="17">
    <location>
        <begin position="172"/>
        <end position="189"/>
    </location>
</feature>
<keyword evidence="4 17" id="KW-0812">Transmembrane</keyword>
<evidence type="ECO:0000313" key="18">
    <source>
        <dbReference type="EMBL" id="GFS04432.1"/>
    </source>
</evidence>
<evidence type="ECO:0000256" key="8">
    <source>
        <dbReference type="ARBA" id="ARBA00047427"/>
    </source>
</evidence>
<gene>
    <name evidence="18" type="ORF">ElyMa_002912300</name>
</gene>
<evidence type="ECO:0000256" key="4">
    <source>
        <dbReference type="ARBA" id="ARBA00022692"/>
    </source>
</evidence>
<comment type="catalytic activity">
    <reaction evidence="9">
        <text>9-hexadecanoyloxy-octadecanoate + H2O = 9-hydroxy-octadecanoate + hexadecanoate + H(+)</text>
        <dbReference type="Rhea" id="RHEA:52052"/>
        <dbReference type="ChEBI" id="CHEBI:7896"/>
        <dbReference type="ChEBI" id="CHEBI:15377"/>
        <dbReference type="ChEBI" id="CHEBI:15378"/>
        <dbReference type="ChEBI" id="CHEBI:83670"/>
        <dbReference type="ChEBI" id="CHEBI:136286"/>
    </reaction>
    <physiologicalReaction direction="left-to-right" evidence="9">
        <dbReference type="Rhea" id="RHEA:52053"/>
    </physiologicalReaction>
</comment>
<keyword evidence="6 17" id="KW-0472">Membrane</keyword>
<accession>A0AAV4I4J0</accession>
<comment type="catalytic activity">
    <reaction evidence="1">
        <text>9-(9Z-hexadecenoyloxy)-octadecanoate + H2O = (9Z)-hexadecenoate + 9-hydroxy-octadecanoate + H(+)</text>
        <dbReference type="Rhea" id="RHEA:52068"/>
        <dbReference type="ChEBI" id="CHEBI:15377"/>
        <dbReference type="ChEBI" id="CHEBI:15378"/>
        <dbReference type="ChEBI" id="CHEBI:32372"/>
        <dbReference type="ChEBI" id="CHEBI:136286"/>
        <dbReference type="ChEBI" id="CHEBI:136309"/>
    </reaction>
    <physiologicalReaction direction="left-to-right" evidence="1">
        <dbReference type="Rhea" id="RHEA:52069"/>
    </physiologicalReaction>
</comment>
<evidence type="ECO:0000256" key="6">
    <source>
        <dbReference type="ARBA" id="ARBA00023136"/>
    </source>
</evidence>
<organism evidence="18 19">
    <name type="scientific">Elysia marginata</name>
    <dbReference type="NCBI Taxonomy" id="1093978"/>
    <lineage>
        <taxon>Eukaryota</taxon>
        <taxon>Metazoa</taxon>
        <taxon>Spiralia</taxon>
        <taxon>Lophotrochozoa</taxon>
        <taxon>Mollusca</taxon>
        <taxon>Gastropoda</taxon>
        <taxon>Heterobranchia</taxon>
        <taxon>Euthyneura</taxon>
        <taxon>Panpulmonata</taxon>
        <taxon>Sacoglossa</taxon>
        <taxon>Placobranchoidea</taxon>
        <taxon>Plakobranchidae</taxon>
        <taxon>Elysia</taxon>
    </lineage>
</organism>
<protein>
    <submittedName>
        <fullName evidence="18">Androgen-induced protein 1</fullName>
    </submittedName>
</protein>
<feature type="transmembrane region" description="Helical" evidence="17">
    <location>
        <begin position="85"/>
        <end position="102"/>
    </location>
</feature>
<comment type="catalytic activity">
    <reaction evidence="8">
        <text>13-octadecanoyloxy-octadecanoate + H2O = 13-hydroxy-octadecanoate + octadecanoate + H(+)</text>
        <dbReference type="Rhea" id="RHEA:52084"/>
        <dbReference type="ChEBI" id="CHEBI:15377"/>
        <dbReference type="ChEBI" id="CHEBI:15378"/>
        <dbReference type="ChEBI" id="CHEBI:25629"/>
        <dbReference type="ChEBI" id="CHEBI:136304"/>
        <dbReference type="ChEBI" id="CHEBI:136335"/>
    </reaction>
    <physiologicalReaction direction="left-to-right" evidence="8">
        <dbReference type="Rhea" id="RHEA:52085"/>
    </physiologicalReaction>
</comment>
<evidence type="ECO:0000256" key="16">
    <source>
        <dbReference type="ARBA" id="ARBA00049428"/>
    </source>
</evidence>
<feature type="transmembrane region" description="Helical" evidence="17">
    <location>
        <begin position="41"/>
        <end position="65"/>
    </location>
</feature>
<name>A0AAV4I4J0_9GAST</name>
<evidence type="ECO:0000256" key="3">
    <source>
        <dbReference type="ARBA" id="ARBA00009300"/>
    </source>
</evidence>
<evidence type="ECO:0000256" key="14">
    <source>
        <dbReference type="ARBA" id="ARBA00049296"/>
    </source>
</evidence>
<dbReference type="GO" id="GO:0016020">
    <property type="term" value="C:membrane"/>
    <property type="evidence" value="ECO:0007669"/>
    <property type="project" value="InterPro"/>
</dbReference>
<dbReference type="InterPro" id="IPR006838">
    <property type="entry name" value="ADTRP_AIG1"/>
</dbReference>
<proteinExistence type="inferred from homology"/>
<evidence type="ECO:0000256" key="12">
    <source>
        <dbReference type="ARBA" id="ARBA00048800"/>
    </source>
</evidence>
<evidence type="ECO:0000256" key="2">
    <source>
        <dbReference type="ARBA" id="ARBA00004127"/>
    </source>
</evidence>
<comment type="catalytic activity">
    <reaction evidence="7">
        <text>12-hexadecanoyloxy-octadecanoate + H2O = 12-hydroxyoctadecanoate + hexadecanoate + H(+)</text>
        <dbReference type="Rhea" id="RHEA:52056"/>
        <dbReference type="ChEBI" id="CHEBI:7896"/>
        <dbReference type="ChEBI" id="CHEBI:15377"/>
        <dbReference type="ChEBI" id="CHEBI:15378"/>
        <dbReference type="ChEBI" id="CHEBI:83677"/>
        <dbReference type="ChEBI" id="CHEBI:84201"/>
    </reaction>
    <physiologicalReaction direction="left-to-right" evidence="7">
        <dbReference type="Rhea" id="RHEA:52057"/>
    </physiologicalReaction>
</comment>
<evidence type="ECO:0000256" key="13">
    <source>
        <dbReference type="ARBA" id="ARBA00049221"/>
    </source>
</evidence>
<keyword evidence="5 17" id="KW-1133">Transmembrane helix</keyword>
<comment type="catalytic activity">
    <reaction evidence="14">
        <text>13-(9Z-octadecenoyloxy)-octadecanoate + H2O = 13-hydroxy-octadecanoate + (9Z)-octadecenoate + H(+)</text>
        <dbReference type="Rhea" id="RHEA:52064"/>
        <dbReference type="ChEBI" id="CHEBI:15377"/>
        <dbReference type="ChEBI" id="CHEBI:15378"/>
        <dbReference type="ChEBI" id="CHEBI:30823"/>
        <dbReference type="ChEBI" id="CHEBI:136303"/>
        <dbReference type="ChEBI" id="CHEBI:136304"/>
    </reaction>
    <physiologicalReaction direction="left-to-right" evidence="14">
        <dbReference type="Rhea" id="RHEA:52065"/>
    </physiologicalReaction>
</comment>
<comment type="catalytic activity">
    <reaction evidence="15">
        <text>13-(9Z-hexadecenoyloxy)-octadecanoate + H2O = 13-hydroxy-octadecanoate + (9Z)-hexadecenoate + H(+)</text>
        <dbReference type="Rhea" id="RHEA:52076"/>
        <dbReference type="ChEBI" id="CHEBI:15377"/>
        <dbReference type="ChEBI" id="CHEBI:15378"/>
        <dbReference type="ChEBI" id="CHEBI:32372"/>
        <dbReference type="ChEBI" id="CHEBI:136304"/>
        <dbReference type="ChEBI" id="CHEBI:136315"/>
    </reaction>
    <physiologicalReaction direction="left-to-right" evidence="15">
        <dbReference type="Rhea" id="RHEA:52077"/>
    </physiologicalReaction>
</comment>
<dbReference type="AlphaFoldDB" id="A0AAV4I4J0"/>